<evidence type="ECO:0000313" key="4">
    <source>
        <dbReference type="EMBL" id="VAI41789.1"/>
    </source>
</evidence>
<keyword evidence="2" id="KW-0804">Transcription</keyword>
<sequence length="182" mass="20880">MPRMLTTNRERVRAMVACAERLGVPRGSGMFRQALQAVAFLSEDKVAAKLDYLKNTFRWSDAQVSIAVRKFPSVLRNSKESLNHRSEFLFFEVGLEPVYIAHRSDILSYSMEGRLRPRYYVIKFLKQNGLLDRDLSLYSAVKMTEKAFVEKLICPHKEDAPHLAEDYAAACKGEVPANFRFI</sequence>
<evidence type="ECO:0000256" key="3">
    <source>
        <dbReference type="ARBA" id="ARBA00022946"/>
    </source>
</evidence>
<gene>
    <name evidence="4" type="ORF">TRITD_6Av1G005970</name>
</gene>
<dbReference type="Pfam" id="PF02536">
    <property type="entry name" value="mTERF"/>
    <property type="match status" value="1"/>
</dbReference>
<accession>A0A9R0XSA4</accession>
<dbReference type="Gramene" id="TRITD6Av1G005970.5">
    <property type="protein sequence ID" value="TRITD6Av1G005970.5"/>
    <property type="gene ID" value="TRITD6Av1G005970"/>
</dbReference>
<dbReference type="GO" id="GO:0003676">
    <property type="term" value="F:nucleic acid binding"/>
    <property type="evidence" value="ECO:0007669"/>
    <property type="project" value="InterPro"/>
</dbReference>
<keyword evidence="2" id="KW-0806">Transcription termination</keyword>
<evidence type="ECO:0000256" key="2">
    <source>
        <dbReference type="ARBA" id="ARBA00022472"/>
    </source>
</evidence>
<dbReference type="FunFam" id="1.25.70.10:FF:000001">
    <property type="entry name" value="Mitochondrial transcription termination factor-like"/>
    <property type="match status" value="1"/>
</dbReference>
<keyword evidence="3" id="KW-0809">Transit peptide</keyword>
<proteinExistence type="inferred from homology"/>
<reference evidence="4 5" key="1">
    <citation type="submission" date="2017-09" db="EMBL/GenBank/DDBJ databases">
        <authorList>
            <consortium name="International Durum Wheat Genome Sequencing Consortium (IDWGSC)"/>
            <person name="Milanesi L."/>
        </authorList>
    </citation>
    <scope>NUCLEOTIDE SEQUENCE [LARGE SCALE GENOMIC DNA]</scope>
    <source>
        <strain evidence="5">cv. Svevo</strain>
    </source>
</reference>
<organism evidence="4 5">
    <name type="scientific">Triticum turgidum subsp. durum</name>
    <name type="common">Durum wheat</name>
    <name type="synonym">Triticum durum</name>
    <dbReference type="NCBI Taxonomy" id="4567"/>
    <lineage>
        <taxon>Eukaryota</taxon>
        <taxon>Viridiplantae</taxon>
        <taxon>Streptophyta</taxon>
        <taxon>Embryophyta</taxon>
        <taxon>Tracheophyta</taxon>
        <taxon>Spermatophyta</taxon>
        <taxon>Magnoliopsida</taxon>
        <taxon>Liliopsida</taxon>
        <taxon>Poales</taxon>
        <taxon>Poaceae</taxon>
        <taxon>BOP clade</taxon>
        <taxon>Pooideae</taxon>
        <taxon>Triticodae</taxon>
        <taxon>Triticeae</taxon>
        <taxon>Triticinae</taxon>
        <taxon>Triticum</taxon>
    </lineage>
</organism>
<dbReference type="AlphaFoldDB" id="A0A9R0XSA4"/>
<protein>
    <submittedName>
        <fullName evidence="4">Uncharacterized protein</fullName>
    </submittedName>
</protein>
<name>A0A9R0XSA4_TRITD</name>
<evidence type="ECO:0000313" key="5">
    <source>
        <dbReference type="Proteomes" id="UP000324705"/>
    </source>
</evidence>
<dbReference type="PANTHER" id="PTHR13068:SF148">
    <property type="entry name" value="PORR DOMAIN-CONTAINING PROTEIN"/>
    <property type="match status" value="1"/>
</dbReference>
<dbReference type="PANTHER" id="PTHR13068">
    <property type="entry name" value="CGI-12 PROTEIN-RELATED"/>
    <property type="match status" value="1"/>
</dbReference>
<dbReference type="GO" id="GO:0006353">
    <property type="term" value="P:DNA-templated transcription termination"/>
    <property type="evidence" value="ECO:0007669"/>
    <property type="project" value="UniProtKB-KW"/>
</dbReference>
<dbReference type="InterPro" id="IPR003690">
    <property type="entry name" value="MTERF"/>
</dbReference>
<dbReference type="Gene3D" id="1.25.70.10">
    <property type="entry name" value="Transcription termination factor 3, mitochondrial"/>
    <property type="match status" value="1"/>
</dbReference>
<dbReference type="EMBL" id="LT934121">
    <property type="protein sequence ID" value="VAI41789.1"/>
    <property type="molecule type" value="Genomic_DNA"/>
</dbReference>
<keyword evidence="5" id="KW-1185">Reference proteome</keyword>
<evidence type="ECO:0000256" key="1">
    <source>
        <dbReference type="ARBA" id="ARBA00007692"/>
    </source>
</evidence>
<dbReference type="InterPro" id="IPR038538">
    <property type="entry name" value="MTERF_sf"/>
</dbReference>
<keyword evidence="2" id="KW-0805">Transcription regulation</keyword>
<dbReference type="Proteomes" id="UP000324705">
    <property type="component" value="Chromosome 6A"/>
</dbReference>
<comment type="similarity">
    <text evidence="1">Belongs to the mTERF family.</text>
</comment>